<reference evidence="2 3" key="1">
    <citation type="submission" date="2020-04" db="EMBL/GenBank/DDBJ databases">
        <title>MicrobeNet Type strains.</title>
        <authorList>
            <person name="Nicholson A.C."/>
        </authorList>
    </citation>
    <scope>NUCLEOTIDE SEQUENCE [LARGE SCALE GENOMIC DNA]</scope>
    <source>
        <strain evidence="2 3">ATCC BAA-277</strain>
    </source>
</reference>
<name>A0A846YZ18_9ACTN</name>
<evidence type="ECO:0008006" key="4">
    <source>
        <dbReference type="Google" id="ProtNLM"/>
    </source>
</evidence>
<protein>
    <recommendedName>
        <fullName evidence="4">DNRLRE domain-containing protein</fullName>
    </recommendedName>
</protein>
<dbReference type="EMBL" id="JAAXPI010000008">
    <property type="protein sequence ID" value="NKZ03835.1"/>
    <property type="molecule type" value="Genomic_DNA"/>
</dbReference>
<feature type="region of interest" description="Disordered" evidence="1">
    <location>
        <begin position="500"/>
        <end position="544"/>
    </location>
</feature>
<evidence type="ECO:0000256" key="1">
    <source>
        <dbReference type="SAM" id="MobiDB-lite"/>
    </source>
</evidence>
<evidence type="ECO:0000313" key="2">
    <source>
        <dbReference type="EMBL" id="NKZ03835.1"/>
    </source>
</evidence>
<dbReference type="RefSeq" id="WP_067632961.1">
    <property type="nucleotide sequence ID" value="NZ_JAAXPI010000008.1"/>
</dbReference>
<dbReference type="Proteomes" id="UP000579250">
    <property type="component" value="Unassembled WGS sequence"/>
</dbReference>
<comment type="caution">
    <text evidence="2">The sequence shown here is derived from an EMBL/GenBank/DDBJ whole genome shotgun (WGS) entry which is preliminary data.</text>
</comment>
<accession>A0A846YZ18</accession>
<keyword evidence="3" id="KW-1185">Reference proteome</keyword>
<gene>
    <name evidence="2" type="ORF">HGB48_08760</name>
</gene>
<organism evidence="2 3">
    <name type="scientific">Actinomadura latina</name>
    <dbReference type="NCBI Taxonomy" id="163603"/>
    <lineage>
        <taxon>Bacteria</taxon>
        <taxon>Bacillati</taxon>
        <taxon>Actinomycetota</taxon>
        <taxon>Actinomycetes</taxon>
        <taxon>Streptosporangiales</taxon>
        <taxon>Thermomonosporaceae</taxon>
        <taxon>Actinomadura</taxon>
    </lineage>
</organism>
<sequence>MATEEEAVATAKRTGEPVEITSRRGETRTVRALSNGRLEVEQHVQPIRARQGGKWVDIDTRLHVSGGAVVPAATTVGLRFSTGGSGPMVQMTRAGRKLALTWPQPLPEPALDGDTAVYKGVAGPDVDLRLRALKDGFAHVLVIKTAEAAKDPHVMKLPLTMSTTRLDVSQEQGGVLKAADTGSGSVVFEAPSPMMWDSSQAPTASPQARTQTAEALKEPAEGAKTAPIDVAVGDDKITLTPNQDLLTGTDTTFPVYIDPVWGAKKASDWGMVSSGWPSQSYFHFAGKSTEGVGRCEVAKDPNCVKNQTKRLFFKVGLPQIKGSYIQNVEFTAFETSAYNCKNPTSVQLWRTATLKSYATWSNTNKSSVWLEHLTSRDVAYCSKAPVEFGGAKLRSHVQDAANKGYSSITFGLKAYSESTMDWWKRFSEDAYLKVQYNRPPLQPDTDTMYANPGTKCLPSSQAKTVNDFSILYAYLKDPDDEDKNKVQGQFTLHWANKADGSDWGPKWTSGLIGPKTTNSRFETPVPPDDPGGHEDRLGSTGLGR</sequence>
<evidence type="ECO:0000313" key="3">
    <source>
        <dbReference type="Proteomes" id="UP000579250"/>
    </source>
</evidence>
<proteinExistence type="predicted"/>
<dbReference type="AlphaFoldDB" id="A0A846YZ18"/>